<reference evidence="1 2" key="1">
    <citation type="submission" date="2023-03" db="EMBL/GenBank/DDBJ databases">
        <title>Genome sequencing of Aquirufa.</title>
        <authorList>
            <person name="Pitt A."/>
            <person name="Hahn M.W."/>
        </authorList>
    </citation>
    <scope>NUCLEOTIDE SEQUENCE [LARGE SCALE GENOMIC DNA]</scope>
    <source>
        <strain evidence="1 2">WAEICH-18A</strain>
    </source>
</reference>
<gene>
    <name evidence="1" type="ORF">PQG43_05485</name>
</gene>
<keyword evidence="2" id="KW-1185">Reference proteome</keyword>
<evidence type="ECO:0000313" key="1">
    <source>
        <dbReference type="EMBL" id="MDF5690306.1"/>
    </source>
</evidence>
<dbReference type="Proteomes" id="UP001321344">
    <property type="component" value="Unassembled WGS sequence"/>
</dbReference>
<comment type="caution">
    <text evidence="1">The sequence shown here is derived from an EMBL/GenBank/DDBJ whole genome shotgun (WGS) entry which is preliminary data.</text>
</comment>
<sequence length="179" mass="21272">MKYSKFPKVLCYDDWFDLFDVINNKEFKGIPFRTDIFYYPETEEMKEKRVSILDSLKKYKKEIIEIEEKMVQYLQLDIIREPSIYIAVLKDTRNPEHENITAKTFWPLVGGGKKEIRIYIGRVSDYPHIKRSTLSSSDEIKNKAVLMMKKHLTENYELGRLPLHPRPLPSGVLKRNENE</sequence>
<protein>
    <submittedName>
        <fullName evidence="1">Uncharacterized protein</fullName>
    </submittedName>
</protein>
<accession>A0ABT6BIM0</accession>
<proteinExistence type="predicted"/>
<dbReference type="EMBL" id="JARJOW010000003">
    <property type="protein sequence ID" value="MDF5690306.1"/>
    <property type="molecule type" value="Genomic_DNA"/>
</dbReference>
<name>A0ABT6BIM0_9BACT</name>
<organism evidence="1 2">
    <name type="scientific">Aquirufa aurantiipilula</name>
    <dbReference type="NCBI Taxonomy" id="2696561"/>
    <lineage>
        <taxon>Bacteria</taxon>
        <taxon>Pseudomonadati</taxon>
        <taxon>Bacteroidota</taxon>
        <taxon>Cytophagia</taxon>
        <taxon>Cytophagales</taxon>
        <taxon>Flectobacillaceae</taxon>
        <taxon>Aquirufa</taxon>
    </lineage>
</organism>
<dbReference type="RefSeq" id="WP_275612536.1">
    <property type="nucleotide sequence ID" value="NZ_JARJOW010000003.1"/>
</dbReference>
<evidence type="ECO:0000313" key="2">
    <source>
        <dbReference type="Proteomes" id="UP001321344"/>
    </source>
</evidence>